<accession>A0A2P2QKA1</accession>
<organism evidence="2">
    <name type="scientific">Rhizophora mucronata</name>
    <name type="common">Asiatic mangrove</name>
    <dbReference type="NCBI Taxonomy" id="61149"/>
    <lineage>
        <taxon>Eukaryota</taxon>
        <taxon>Viridiplantae</taxon>
        <taxon>Streptophyta</taxon>
        <taxon>Embryophyta</taxon>
        <taxon>Tracheophyta</taxon>
        <taxon>Spermatophyta</taxon>
        <taxon>Magnoliopsida</taxon>
        <taxon>eudicotyledons</taxon>
        <taxon>Gunneridae</taxon>
        <taxon>Pentapetalae</taxon>
        <taxon>rosids</taxon>
        <taxon>fabids</taxon>
        <taxon>Malpighiales</taxon>
        <taxon>Rhizophoraceae</taxon>
        <taxon>Rhizophora</taxon>
    </lineage>
</organism>
<protein>
    <submittedName>
        <fullName evidence="2">Uncharacterized protein</fullName>
    </submittedName>
</protein>
<reference evidence="2" key="1">
    <citation type="submission" date="2018-02" db="EMBL/GenBank/DDBJ databases">
        <title>Rhizophora mucronata_Transcriptome.</title>
        <authorList>
            <person name="Meera S.P."/>
            <person name="Sreeshan A."/>
            <person name="Augustine A."/>
        </authorList>
    </citation>
    <scope>NUCLEOTIDE SEQUENCE</scope>
    <source>
        <tissue evidence="2">Leaf</tissue>
    </source>
</reference>
<proteinExistence type="predicted"/>
<evidence type="ECO:0000313" key="2">
    <source>
        <dbReference type="EMBL" id="MBX67416.1"/>
    </source>
</evidence>
<keyword evidence="1" id="KW-0732">Signal</keyword>
<name>A0A2P2QKA1_RHIMU</name>
<dbReference type="EMBL" id="GGEC01086932">
    <property type="protein sequence ID" value="MBX67416.1"/>
    <property type="molecule type" value="Transcribed_RNA"/>
</dbReference>
<sequence>MIRKLIIFLLPLGGMSLVSQKNRISFVLSYFSQKKYKSQLFFFL</sequence>
<evidence type="ECO:0000256" key="1">
    <source>
        <dbReference type="SAM" id="SignalP"/>
    </source>
</evidence>
<feature type="chain" id="PRO_5015138149" evidence="1">
    <location>
        <begin position="21"/>
        <end position="44"/>
    </location>
</feature>
<dbReference type="AlphaFoldDB" id="A0A2P2QKA1"/>
<feature type="signal peptide" evidence="1">
    <location>
        <begin position="1"/>
        <end position="20"/>
    </location>
</feature>